<dbReference type="EMBL" id="BKCJ010271355">
    <property type="protein sequence ID" value="GEZ37477.1"/>
    <property type="molecule type" value="Genomic_DNA"/>
</dbReference>
<organism evidence="2">
    <name type="scientific">Tanacetum cinerariifolium</name>
    <name type="common">Dalmatian daisy</name>
    <name type="synonym">Chrysanthemum cinerariifolium</name>
    <dbReference type="NCBI Taxonomy" id="118510"/>
    <lineage>
        <taxon>Eukaryota</taxon>
        <taxon>Viridiplantae</taxon>
        <taxon>Streptophyta</taxon>
        <taxon>Embryophyta</taxon>
        <taxon>Tracheophyta</taxon>
        <taxon>Spermatophyta</taxon>
        <taxon>Magnoliopsida</taxon>
        <taxon>eudicotyledons</taxon>
        <taxon>Gunneridae</taxon>
        <taxon>Pentapetalae</taxon>
        <taxon>asterids</taxon>
        <taxon>campanulids</taxon>
        <taxon>Asterales</taxon>
        <taxon>Asteraceae</taxon>
        <taxon>Asteroideae</taxon>
        <taxon>Anthemideae</taxon>
        <taxon>Anthemidinae</taxon>
        <taxon>Tanacetum</taxon>
    </lineage>
</organism>
<dbReference type="AlphaFoldDB" id="A0A699I7G3"/>
<protein>
    <submittedName>
        <fullName evidence="2">Uncharacterized protein</fullName>
    </submittedName>
</protein>
<accession>A0A699I7G3</accession>
<evidence type="ECO:0000256" key="1">
    <source>
        <dbReference type="SAM" id="MobiDB-lite"/>
    </source>
</evidence>
<feature type="compositionally biased region" description="Acidic residues" evidence="1">
    <location>
        <begin position="44"/>
        <end position="54"/>
    </location>
</feature>
<evidence type="ECO:0000313" key="2">
    <source>
        <dbReference type="EMBL" id="GEZ37477.1"/>
    </source>
</evidence>
<comment type="caution">
    <text evidence="2">The sequence shown here is derived from an EMBL/GenBank/DDBJ whole genome shotgun (WGS) entry which is preliminary data.</text>
</comment>
<sequence length="136" mass="15556">MEHQFSKTLYHLPSKILGKWLGFVGKSGEALVCDFREMELFQEHDDDDNEGEDIDMYKELNDDDEEDVDTNYSKGDEVDADDSNVDDGALSDVGLLFLLRLQLVVAELFQEHDDDDNEGKDIDMYEELNMSNLPAL</sequence>
<gene>
    <name evidence="2" type="ORF">Tci_509450</name>
</gene>
<reference evidence="2" key="1">
    <citation type="journal article" date="2019" name="Sci. Rep.">
        <title>Draft genome of Tanacetum cinerariifolium, the natural source of mosquito coil.</title>
        <authorList>
            <person name="Yamashiro T."/>
            <person name="Shiraishi A."/>
            <person name="Satake H."/>
            <person name="Nakayama K."/>
        </authorList>
    </citation>
    <scope>NUCLEOTIDE SEQUENCE</scope>
</reference>
<name>A0A699I7G3_TANCI</name>
<feature type="region of interest" description="Disordered" evidence="1">
    <location>
        <begin position="42"/>
        <end position="85"/>
    </location>
</feature>
<proteinExistence type="predicted"/>